<dbReference type="SMART" id="SM00466">
    <property type="entry name" value="SRA"/>
    <property type="match status" value="1"/>
</dbReference>
<evidence type="ECO:0000256" key="3">
    <source>
        <dbReference type="PROSITE-ProRule" id="PRU00358"/>
    </source>
</evidence>
<evidence type="ECO:0000313" key="6">
    <source>
        <dbReference type="EMBL" id="KAL2644967.1"/>
    </source>
</evidence>
<feature type="compositionally biased region" description="Polar residues" evidence="4">
    <location>
        <begin position="1"/>
        <end position="10"/>
    </location>
</feature>
<dbReference type="PANTHER" id="PTHR45660:SF13">
    <property type="entry name" value="HISTONE-LYSINE N-METHYLTRANSFERASE SETMAR"/>
    <property type="match status" value="1"/>
</dbReference>
<keyword evidence="2 3" id="KW-0539">Nucleus</keyword>
<dbReference type="Pfam" id="PF02182">
    <property type="entry name" value="SAD_SRA"/>
    <property type="match status" value="1"/>
</dbReference>
<feature type="compositionally biased region" description="Basic and acidic residues" evidence="4">
    <location>
        <begin position="623"/>
        <end position="635"/>
    </location>
</feature>
<feature type="compositionally biased region" description="Polar residues" evidence="4">
    <location>
        <begin position="324"/>
        <end position="343"/>
    </location>
</feature>
<feature type="region of interest" description="Disordered" evidence="4">
    <location>
        <begin position="222"/>
        <end position="266"/>
    </location>
</feature>
<feature type="compositionally biased region" description="Basic and acidic residues" evidence="4">
    <location>
        <begin position="886"/>
        <end position="897"/>
    </location>
</feature>
<dbReference type="GO" id="GO:0005634">
    <property type="term" value="C:nucleus"/>
    <property type="evidence" value="ECO:0007669"/>
    <property type="project" value="UniProtKB-SubCell"/>
</dbReference>
<protein>
    <recommendedName>
        <fullName evidence="5">YDG domain-containing protein</fullName>
    </recommendedName>
</protein>
<feature type="region of interest" description="Disordered" evidence="4">
    <location>
        <begin position="521"/>
        <end position="561"/>
    </location>
</feature>
<evidence type="ECO:0000259" key="5">
    <source>
        <dbReference type="PROSITE" id="PS51015"/>
    </source>
</evidence>
<feature type="compositionally biased region" description="Basic and acidic residues" evidence="4">
    <location>
        <begin position="761"/>
        <end position="776"/>
    </location>
</feature>
<feature type="domain" description="YDG" evidence="5">
    <location>
        <begin position="981"/>
        <end position="1157"/>
    </location>
</feature>
<feature type="compositionally biased region" description="Basic and acidic residues" evidence="4">
    <location>
        <begin position="789"/>
        <end position="798"/>
    </location>
</feature>
<dbReference type="InterPro" id="IPR036987">
    <property type="entry name" value="SRA-YDG_sf"/>
</dbReference>
<name>A0ABD1ZAZ1_9MARC</name>
<organism evidence="6 7">
    <name type="scientific">Riccia fluitans</name>
    <dbReference type="NCBI Taxonomy" id="41844"/>
    <lineage>
        <taxon>Eukaryota</taxon>
        <taxon>Viridiplantae</taxon>
        <taxon>Streptophyta</taxon>
        <taxon>Embryophyta</taxon>
        <taxon>Marchantiophyta</taxon>
        <taxon>Marchantiopsida</taxon>
        <taxon>Marchantiidae</taxon>
        <taxon>Marchantiales</taxon>
        <taxon>Ricciaceae</taxon>
        <taxon>Riccia</taxon>
    </lineage>
</organism>
<feature type="region of interest" description="Disordered" evidence="4">
    <location>
        <begin position="310"/>
        <end position="345"/>
    </location>
</feature>
<accession>A0ABD1ZAZ1</accession>
<evidence type="ECO:0000313" key="7">
    <source>
        <dbReference type="Proteomes" id="UP001605036"/>
    </source>
</evidence>
<dbReference type="Gene3D" id="2.30.280.10">
    <property type="entry name" value="SRA-YDG"/>
    <property type="match status" value="1"/>
</dbReference>
<dbReference type="AlphaFoldDB" id="A0ABD1ZAZ1"/>
<sequence>MQWNKSSSNVLMKKMFNHHGEPSRRRADPEETKPERRREEVYVTTDQRDRLTVQESNPKNCSDDLVRSGNLWTGQTAPGLGPGLHMSWHYDDSRRNEGKSGDLIKAIKDVFGVLKTLDSSQQNPTPCTVCDPQGEHVIISKEGPTCRDDRRRFGVAAAAHMHGSESDVMVEEPQNEYHHPVGKIDVADSVDSEERHNVVNPERERVHKCRRNSQFISRPKFNSHKEGASVGKDEPAGYFRQRPGKEPVLSRGVSGSKRRRLSTTQTSAALRGSRFPYCGTNEAFKFEESDLDQPADAKLSDYGRWNLRQRGGKQAVPDSPVEDTASSGTSQEVKSEGEASSNCEIVDCESDLDPAARGIEREKPKIIIHCDSDEEAPRIFKQGTSKDLPIGKNSSSRNNRDKLKDVQLEYFVRGFEGDELKNHRRDSDGELSSCGLKAGKLKDFQCDSDRGLERARGKKLKDLHHGSGAKCSPHGLPDYFQREFKQDKRKDAIYRGPVGNFSHRMFEQQFNSDDVYYGAGKKHFRRGSRKESPNNSRFRSHGKTRAPGFRRDHPKDVRHVPENNNFRHVSKQEKLNYDLNEKSCLYGFEQDPRHALAQDIPRSLGYASLEKFLDLRREFKEEKPRNLLSEPDRRSNSGCVSEEYDPLGLRGYDSDEKSDDRCGHKPADEPQDNLRDDLHKQEKHTVYGSEQDKPKDARTGSNEKYLPGGSKQENKPEDEHLVSGSHKKLSTAPRESEQEEFKDVHYDSDEENPKSLQETLLHPEPKLRPHSDERGYGKLNVETYFASGIDKEESRGDGASHFLQTEARKVDSTNSSDNEVGNVYYKEEGEKIQKKDNGTAKEEANSKKRRKKSKPSTTPRYRMKLRSGPAAARNENVKGKRQNKGNADDPSYHERNDPAGVPQLRINKRPENKLNFPDVDNIFKGPKWKTFNPRVRVKTILDQFNYLLSIFRSRVRRPDIEAGKYLMSRRFCFNEGWSEIGSIPGVEVGDRFTYRTELLILIVHRTSQGGIEYIPASRSGLYDKNGRPVPVAVSVVSSGGYKDDQDDGETLIYVGSGGGEKNKLVPNTRRWSTDAAGDDKRRTEKDQELVRGNLALRNSCELGIPVRVVRGQKNAGGLPGDGMKTLTYWYDGLYKVTKYYEEIGSAGSKVWKFQLVRRHGQRETLDV</sequence>
<dbReference type="InterPro" id="IPR015947">
    <property type="entry name" value="PUA-like_sf"/>
</dbReference>
<feature type="region of interest" description="Disordered" evidence="4">
    <location>
        <begin position="378"/>
        <end position="399"/>
    </location>
</feature>
<gene>
    <name evidence="6" type="ORF">R1flu_012554</name>
</gene>
<comment type="caution">
    <text evidence="6">The sequence shown here is derived from an EMBL/GenBank/DDBJ whole genome shotgun (WGS) entry which is preliminary data.</text>
</comment>
<proteinExistence type="predicted"/>
<feature type="compositionally biased region" description="Basic and acidic residues" evidence="4">
    <location>
        <begin position="734"/>
        <end position="753"/>
    </location>
</feature>
<dbReference type="PANTHER" id="PTHR45660">
    <property type="entry name" value="HISTONE-LYSINE N-METHYLTRANSFERASE SETMAR"/>
    <property type="match status" value="1"/>
</dbReference>
<dbReference type="PROSITE" id="PS51015">
    <property type="entry name" value="YDG"/>
    <property type="match status" value="1"/>
</dbReference>
<reference evidence="6 7" key="1">
    <citation type="submission" date="2024-09" db="EMBL/GenBank/DDBJ databases">
        <title>Chromosome-scale assembly of Riccia fluitans.</title>
        <authorList>
            <person name="Paukszto L."/>
            <person name="Sawicki J."/>
            <person name="Karawczyk K."/>
            <person name="Piernik-Szablinska J."/>
            <person name="Szczecinska M."/>
            <person name="Mazdziarz M."/>
        </authorList>
    </citation>
    <scope>NUCLEOTIDE SEQUENCE [LARGE SCALE GENOMIC DNA]</scope>
    <source>
        <strain evidence="6">Rf_01</strain>
        <tissue evidence="6">Aerial parts of the thallus</tissue>
    </source>
</reference>
<feature type="region of interest" description="Disordered" evidence="4">
    <location>
        <begin position="1"/>
        <end position="62"/>
    </location>
</feature>
<feature type="compositionally biased region" description="Basic and acidic residues" evidence="4">
    <location>
        <begin position="18"/>
        <end position="52"/>
    </location>
</feature>
<feature type="compositionally biased region" description="Basic and acidic residues" evidence="4">
    <location>
        <begin position="825"/>
        <end position="846"/>
    </location>
</feature>
<feature type="compositionally biased region" description="Basic and acidic residues" evidence="4">
    <location>
        <begin position="652"/>
        <end position="698"/>
    </location>
</feature>
<feature type="region of interest" description="Disordered" evidence="4">
    <location>
        <begin position="623"/>
        <end position="904"/>
    </location>
</feature>
<dbReference type="EMBL" id="JBHFFA010000002">
    <property type="protein sequence ID" value="KAL2644967.1"/>
    <property type="molecule type" value="Genomic_DNA"/>
</dbReference>
<evidence type="ECO:0000256" key="4">
    <source>
        <dbReference type="SAM" id="MobiDB-lite"/>
    </source>
</evidence>
<feature type="compositionally biased region" description="Basic and acidic residues" evidence="4">
    <location>
        <begin position="712"/>
        <end position="721"/>
    </location>
</feature>
<dbReference type="GO" id="GO:0005694">
    <property type="term" value="C:chromosome"/>
    <property type="evidence" value="ECO:0007669"/>
    <property type="project" value="UniProtKB-SubCell"/>
</dbReference>
<comment type="subcellular location">
    <subcellularLocation>
        <location evidence="1">Chromosome</location>
    </subcellularLocation>
    <subcellularLocation>
        <location evidence="3">Nucleus</location>
    </subcellularLocation>
</comment>
<evidence type="ECO:0000256" key="2">
    <source>
        <dbReference type="ARBA" id="ARBA00023242"/>
    </source>
</evidence>
<keyword evidence="7" id="KW-1185">Reference proteome</keyword>
<evidence type="ECO:0000256" key="1">
    <source>
        <dbReference type="ARBA" id="ARBA00004286"/>
    </source>
</evidence>
<feature type="compositionally biased region" description="Basic and acidic residues" evidence="4">
    <location>
        <begin position="549"/>
        <end position="561"/>
    </location>
</feature>
<dbReference type="InterPro" id="IPR003105">
    <property type="entry name" value="SRA_YDG"/>
</dbReference>
<dbReference type="InterPro" id="IPR051357">
    <property type="entry name" value="H3K9_HMTase_SUVAR3-9"/>
</dbReference>
<feature type="compositionally biased region" description="Basic and acidic residues" evidence="4">
    <location>
        <begin position="223"/>
        <end position="235"/>
    </location>
</feature>
<dbReference type="Proteomes" id="UP001605036">
    <property type="component" value="Unassembled WGS sequence"/>
</dbReference>
<dbReference type="SUPFAM" id="SSF88697">
    <property type="entry name" value="PUA domain-like"/>
    <property type="match status" value="1"/>
</dbReference>